<dbReference type="GO" id="GO:0120231">
    <property type="term" value="C:DNA recombinase auxiliary factor complex"/>
    <property type="evidence" value="ECO:0007669"/>
    <property type="project" value="TreeGrafter"/>
</dbReference>
<evidence type="ECO:0000256" key="1">
    <source>
        <dbReference type="ARBA" id="ARBA00004123"/>
    </source>
</evidence>
<dbReference type="PANTHER" id="PTHR15938">
    <property type="entry name" value="TBP-1 INTERACTING PROTEIN"/>
    <property type="match status" value="1"/>
</dbReference>
<evidence type="ECO:0000256" key="4">
    <source>
        <dbReference type="ARBA" id="ARBA00023242"/>
    </source>
</evidence>
<sequence length="194" mass="22671">MCSEAVLKYLQSTNRPYSVNDIFQNLHNAFSKNVIQKSLDELAEKGSIKEKVYGKQKIYCVIQTTEDVGNEDELFELNELIEKKSKEAHQLDQEIKLLELKLKELQSQPTTQQAEADNERLRKSNALLKDKLNQLRKGVSIISKEEWKKKEEELNKVTKECKKRSRWLKDMTDAVLENYNSSKNQLYDEIGIEM</sequence>
<dbReference type="Gene3D" id="1.10.10.10">
    <property type="entry name" value="Winged helix-like DNA-binding domain superfamily/Winged helix DNA-binding domain"/>
    <property type="match status" value="1"/>
</dbReference>
<dbReference type="Proteomes" id="UP001152798">
    <property type="component" value="Chromosome 4"/>
</dbReference>
<evidence type="ECO:0000259" key="7">
    <source>
        <dbReference type="Pfam" id="PF07106"/>
    </source>
</evidence>
<dbReference type="GO" id="GO:0000709">
    <property type="term" value="P:meiotic joint molecule formation"/>
    <property type="evidence" value="ECO:0007669"/>
    <property type="project" value="TreeGrafter"/>
</dbReference>
<feature type="coiled-coil region" evidence="6">
    <location>
        <begin position="74"/>
        <end position="138"/>
    </location>
</feature>
<name>A0A9P0HCV7_NEZVI</name>
<dbReference type="OrthoDB" id="272266at2759"/>
<comment type="similarity">
    <text evidence="2">Belongs to the HOP2 family.</text>
</comment>
<feature type="domain" description="Homologous-pairing protein 2 winged helix" evidence="7">
    <location>
        <begin position="4"/>
        <end position="61"/>
    </location>
</feature>
<proteinExistence type="inferred from homology"/>
<dbReference type="InterPro" id="IPR036390">
    <property type="entry name" value="WH_DNA-bd_sf"/>
</dbReference>
<keyword evidence="4" id="KW-0539">Nucleus</keyword>
<evidence type="ECO:0000256" key="5">
    <source>
        <dbReference type="ARBA" id="ARBA00023254"/>
    </source>
</evidence>
<dbReference type="GO" id="GO:0010774">
    <property type="term" value="P:meiotic strand invasion involved in reciprocal meiotic recombination"/>
    <property type="evidence" value="ECO:0007669"/>
    <property type="project" value="TreeGrafter"/>
</dbReference>
<evidence type="ECO:0000313" key="9">
    <source>
        <dbReference type="Proteomes" id="UP001152798"/>
    </source>
</evidence>
<dbReference type="GO" id="GO:0120230">
    <property type="term" value="F:recombinase activator activity"/>
    <property type="evidence" value="ECO:0007669"/>
    <property type="project" value="TreeGrafter"/>
</dbReference>
<dbReference type="GO" id="GO:0007129">
    <property type="term" value="P:homologous chromosome pairing at meiosis"/>
    <property type="evidence" value="ECO:0007669"/>
    <property type="project" value="TreeGrafter"/>
</dbReference>
<evidence type="ECO:0000256" key="6">
    <source>
        <dbReference type="SAM" id="Coils"/>
    </source>
</evidence>
<evidence type="ECO:0000313" key="8">
    <source>
        <dbReference type="EMBL" id="CAH1399648.1"/>
    </source>
</evidence>
<dbReference type="GO" id="GO:0000794">
    <property type="term" value="C:condensed nuclear chromosome"/>
    <property type="evidence" value="ECO:0007669"/>
    <property type="project" value="TreeGrafter"/>
</dbReference>
<accession>A0A9P0HCV7</accession>
<keyword evidence="6" id="KW-0175">Coiled coil</keyword>
<evidence type="ECO:0000256" key="3">
    <source>
        <dbReference type="ARBA" id="ARBA00023172"/>
    </source>
</evidence>
<keyword evidence="9" id="KW-1185">Reference proteome</keyword>
<dbReference type="SUPFAM" id="SSF46785">
    <property type="entry name" value="Winged helix' DNA-binding domain"/>
    <property type="match status" value="1"/>
</dbReference>
<comment type="subcellular location">
    <subcellularLocation>
        <location evidence="1">Nucleus</location>
    </subcellularLocation>
</comment>
<protein>
    <recommendedName>
        <fullName evidence="7">Homologous-pairing protein 2 winged helix domain-containing protein</fullName>
    </recommendedName>
</protein>
<dbReference type="GO" id="GO:0003690">
    <property type="term" value="F:double-stranded DNA binding"/>
    <property type="evidence" value="ECO:0007669"/>
    <property type="project" value="TreeGrafter"/>
</dbReference>
<organism evidence="8 9">
    <name type="scientific">Nezara viridula</name>
    <name type="common">Southern green stink bug</name>
    <name type="synonym">Cimex viridulus</name>
    <dbReference type="NCBI Taxonomy" id="85310"/>
    <lineage>
        <taxon>Eukaryota</taxon>
        <taxon>Metazoa</taxon>
        <taxon>Ecdysozoa</taxon>
        <taxon>Arthropoda</taxon>
        <taxon>Hexapoda</taxon>
        <taxon>Insecta</taxon>
        <taxon>Pterygota</taxon>
        <taxon>Neoptera</taxon>
        <taxon>Paraneoptera</taxon>
        <taxon>Hemiptera</taxon>
        <taxon>Heteroptera</taxon>
        <taxon>Panheteroptera</taxon>
        <taxon>Pentatomomorpha</taxon>
        <taxon>Pentatomoidea</taxon>
        <taxon>Pentatomidae</taxon>
        <taxon>Pentatominae</taxon>
        <taxon>Nezara</taxon>
    </lineage>
</organism>
<dbReference type="Pfam" id="PF07106">
    <property type="entry name" value="WHD_TBPIP"/>
    <property type="match status" value="1"/>
</dbReference>
<keyword evidence="5" id="KW-0469">Meiosis</keyword>
<gene>
    <name evidence="8" type="ORF">NEZAVI_LOCUS9057</name>
</gene>
<dbReference type="InterPro" id="IPR036388">
    <property type="entry name" value="WH-like_DNA-bd_sf"/>
</dbReference>
<evidence type="ECO:0000256" key="2">
    <source>
        <dbReference type="ARBA" id="ARBA00007922"/>
    </source>
</evidence>
<dbReference type="InterPro" id="IPR010776">
    <property type="entry name" value="Hop2_WH_dom"/>
</dbReference>
<reference evidence="8" key="1">
    <citation type="submission" date="2022-01" db="EMBL/GenBank/DDBJ databases">
        <authorList>
            <person name="King R."/>
        </authorList>
    </citation>
    <scope>NUCLEOTIDE SEQUENCE</scope>
</reference>
<dbReference type="EMBL" id="OV725080">
    <property type="protein sequence ID" value="CAH1399648.1"/>
    <property type="molecule type" value="Genomic_DNA"/>
</dbReference>
<dbReference type="AlphaFoldDB" id="A0A9P0HCV7"/>
<keyword evidence="3" id="KW-0233">DNA recombination</keyword>
<dbReference type="PANTHER" id="PTHR15938:SF0">
    <property type="entry name" value="HOMOLOGOUS-PAIRING PROTEIN 2 HOMOLOG"/>
    <property type="match status" value="1"/>
</dbReference>